<accession>A0A1R4GWN1</accession>
<gene>
    <name evidence="2" type="ORF">FM101_15225</name>
</gene>
<name>A0A1R4GWN1_9MICC</name>
<protein>
    <submittedName>
        <fullName evidence="2">Uncharacterized protein</fullName>
    </submittedName>
</protein>
<evidence type="ECO:0000256" key="1">
    <source>
        <dbReference type="SAM" id="MobiDB-lite"/>
    </source>
</evidence>
<reference evidence="2 3" key="1">
    <citation type="submission" date="2017-02" db="EMBL/GenBank/DDBJ databases">
        <authorList>
            <person name="Peterson S.W."/>
        </authorList>
    </citation>
    <scope>NUCLEOTIDE SEQUENCE [LARGE SCALE GENOMIC DNA]</scope>
    <source>
        <strain evidence="2 3">B Ar 00.02</strain>
    </source>
</reference>
<organism evidence="2 3">
    <name type="scientific">Arthrobacter rhombi</name>
    <dbReference type="NCBI Taxonomy" id="71253"/>
    <lineage>
        <taxon>Bacteria</taxon>
        <taxon>Bacillati</taxon>
        <taxon>Actinomycetota</taxon>
        <taxon>Actinomycetes</taxon>
        <taxon>Micrococcales</taxon>
        <taxon>Micrococcaceae</taxon>
        <taxon>Arthrobacter</taxon>
    </lineage>
</organism>
<dbReference type="Proteomes" id="UP000195913">
    <property type="component" value="Unassembled WGS sequence"/>
</dbReference>
<evidence type="ECO:0000313" key="2">
    <source>
        <dbReference type="EMBL" id="SJM72495.1"/>
    </source>
</evidence>
<evidence type="ECO:0000313" key="3">
    <source>
        <dbReference type="Proteomes" id="UP000195913"/>
    </source>
</evidence>
<dbReference type="EMBL" id="FUHW01000052">
    <property type="protein sequence ID" value="SJM72495.1"/>
    <property type="molecule type" value="Genomic_DNA"/>
</dbReference>
<keyword evidence="3" id="KW-1185">Reference proteome</keyword>
<proteinExistence type="predicted"/>
<feature type="region of interest" description="Disordered" evidence="1">
    <location>
        <begin position="22"/>
        <end position="45"/>
    </location>
</feature>
<dbReference type="AlphaFoldDB" id="A0A1R4GWN1"/>
<sequence length="45" mass="4953">MVIFYLLHTTVRSAVRLGIRDAQRDKDSTARQAPEGVSVDAGHDV</sequence>